<evidence type="ECO:0000256" key="7">
    <source>
        <dbReference type="RuleBase" id="RU363032"/>
    </source>
</evidence>
<keyword evidence="3" id="KW-1003">Cell membrane</keyword>
<dbReference type="SUPFAM" id="SSF161098">
    <property type="entry name" value="MetI-like"/>
    <property type="match status" value="1"/>
</dbReference>
<comment type="similarity">
    <text evidence="7">Belongs to the binding-protein-dependent transport system permease family.</text>
</comment>
<keyword evidence="10" id="KW-1185">Reference proteome</keyword>
<dbReference type="PANTHER" id="PTHR30151:SF0">
    <property type="entry name" value="ABC TRANSPORTER PERMEASE PROTEIN MJ0413-RELATED"/>
    <property type="match status" value="1"/>
</dbReference>
<evidence type="ECO:0000256" key="2">
    <source>
        <dbReference type="ARBA" id="ARBA00022448"/>
    </source>
</evidence>
<dbReference type="InterPro" id="IPR035906">
    <property type="entry name" value="MetI-like_sf"/>
</dbReference>
<evidence type="ECO:0000256" key="5">
    <source>
        <dbReference type="ARBA" id="ARBA00022989"/>
    </source>
</evidence>
<feature type="transmembrane region" description="Helical" evidence="7">
    <location>
        <begin position="132"/>
        <end position="155"/>
    </location>
</feature>
<evidence type="ECO:0000256" key="4">
    <source>
        <dbReference type="ARBA" id="ARBA00022692"/>
    </source>
</evidence>
<evidence type="ECO:0000256" key="6">
    <source>
        <dbReference type="ARBA" id="ARBA00023136"/>
    </source>
</evidence>
<organism evidence="9 10">
    <name type="scientific">Ancylobacter oerskovii</name>
    <dbReference type="NCBI Taxonomy" id="459519"/>
    <lineage>
        <taxon>Bacteria</taxon>
        <taxon>Pseudomonadati</taxon>
        <taxon>Pseudomonadota</taxon>
        <taxon>Alphaproteobacteria</taxon>
        <taxon>Hyphomicrobiales</taxon>
        <taxon>Xanthobacteraceae</taxon>
        <taxon>Ancylobacter</taxon>
    </lineage>
</organism>
<dbReference type="Gene3D" id="1.10.3720.10">
    <property type="entry name" value="MetI-like"/>
    <property type="match status" value="1"/>
</dbReference>
<dbReference type="PROSITE" id="PS50928">
    <property type="entry name" value="ABC_TM1"/>
    <property type="match status" value="1"/>
</dbReference>
<protein>
    <submittedName>
        <fullName evidence="9">ABC transporter permease</fullName>
    </submittedName>
</protein>
<comment type="subcellular location">
    <subcellularLocation>
        <location evidence="1 7">Cell membrane</location>
        <topology evidence="1 7">Multi-pass membrane protein</topology>
    </subcellularLocation>
</comment>
<dbReference type="EMBL" id="JBHUHD010000001">
    <property type="protein sequence ID" value="MFD2140397.1"/>
    <property type="molecule type" value="Genomic_DNA"/>
</dbReference>
<proteinExistence type="inferred from homology"/>
<gene>
    <name evidence="9" type="ORF">ACFSNC_08310</name>
</gene>
<name>A0ABW4YW98_9HYPH</name>
<dbReference type="PANTHER" id="PTHR30151">
    <property type="entry name" value="ALKANE SULFONATE ABC TRANSPORTER-RELATED, MEMBRANE SUBUNIT"/>
    <property type="match status" value="1"/>
</dbReference>
<feature type="transmembrane region" description="Helical" evidence="7">
    <location>
        <begin position="35"/>
        <end position="54"/>
    </location>
</feature>
<feature type="transmembrane region" description="Helical" evidence="7">
    <location>
        <begin position="89"/>
        <end position="112"/>
    </location>
</feature>
<dbReference type="RefSeq" id="WP_213353033.1">
    <property type="nucleotide sequence ID" value="NZ_JAHBGB010000031.1"/>
</dbReference>
<keyword evidence="5 7" id="KW-1133">Transmembrane helix</keyword>
<comment type="caution">
    <text evidence="9">The sequence shown here is derived from an EMBL/GenBank/DDBJ whole genome shotgun (WGS) entry which is preliminary data.</text>
</comment>
<dbReference type="Proteomes" id="UP001597299">
    <property type="component" value="Unassembled WGS sequence"/>
</dbReference>
<dbReference type="CDD" id="cd06261">
    <property type="entry name" value="TM_PBP2"/>
    <property type="match status" value="1"/>
</dbReference>
<accession>A0ABW4YW98</accession>
<evidence type="ECO:0000313" key="9">
    <source>
        <dbReference type="EMBL" id="MFD2140397.1"/>
    </source>
</evidence>
<evidence type="ECO:0000259" key="8">
    <source>
        <dbReference type="PROSITE" id="PS50928"/>
    </source>
</evidence>
<reference evidence="10" key="1">
    <citation type="journal article" date="2019" name="Int. J. Syst. Evol. Microbiol.">
        <title>The Global Catalogue of Microorganisms (GCM) 10K type strain sequencing project: providing services to taxonomists for standard genome sequencing and annotation.</title>
        <authorList>
            <consortium name="The Broad Institute Genomics Platform"/>
            <consortium name="The Broad Institute Genome Sequencing Center for Infectious Disease"/>
            <person name="Wu L."/>
            <person name="Ma J."/>
        </authorList>
    </citation>
    <scope>NUCLEOTIDE SEQUENCE [LARGE SCALE GENOMIC DNA]</scope>
    <source>
        <strain evidence="10">CCM 7435</strain>
    </source>
</reference>
<dbReference type="Pfam" id="PF00528">
    <property type="entry name" value="BPD_transp_1"/>
    <property type="match status" value="1"/>
</dbReference>
<evidence type="ECO:0000256" key="1">
    <source>
        <dbReference type="ARBA" id="ARBA00004651"/>
    </source>
</evidence>
<feature type="domain" description="ABC transmembrane type-1" evidence="8">
    <location>
        <begin position="85"/>
        <end position="265"/>
    </location>
</feature>
<evidence type="ECO:0000313" key="10">
    <source>
        <dbReference type="Proteomes" id="UP001597299"/>
    </source>
</evidence>
<keyword evidence="2 7" id="KW-0813">Transport</keyword>
<feature type="transmembrane region" description="Helical" evidence="7">
    <location>
        <begin position="241"/>
        <end position="261"/>
    </location>
</feature>
<keyword evidence="6 7" id="KW-0472">Membrane</keyword>
<sequence>MTDATNSTFAVRPLAGARAPSPTRAARRPASGRRYIGAVLPLGLLAVWSLATYYVLVPAVFLPSPIATVEAFVAMVTRQSLHVDFLRSINIVSQAFVYGSIAAVVLGVAAGLSSNVERFFGPTFDSIRHIPGVAWLPLIVLWLGLGAPAQILVIAKSVFFPVFLNTLQGIRNVEKSHIELAKVLTLTRSQLIRRVVIPSAVPSIMVSLRYAAGVAWALVVTAEGLSGQEGLGYLIFRAQNLLITDQLIVCMVIIGLVGFAIDRLMLWLQRFVLRWKQGFEG</sequence>
<keyword evidence="4 7" id="KW-0812">Transmembrane</keyword>
<evidence type="ECO:0000256" key="3">
    <source>
        <dbReference type="ARBA" id="ARBA00022475"/>
    </source>
</evidence>
<dbReference type="InterPro" id="IPR000515">
    <property type="entry name" value="MetI-like"/>
</dbReference>